<dbReference type="NCBIfam" id="NF009993">
    <property type="entry name" value="PRK13462.1"/>
    <property type="match status" value="1"/>
</dbReference>
<dbReference type="InterPro" id="IPR029033">
    <property type="entry name" value="His_PPase_superfam"/>
</dbReference>
<dbReference type="InterPro" id="IPR013078">
    <property type="entry name" value="His_Pase_superF_clade-1"/>
</dbReference>
<dbReference type="AlphaFoldDB" id="A0A1E3RSM5"/>
<dbReference type="OrthoDB" id="4697614at2"/>
<feature type="active site" description="Proton donor/acceptor" evidence="1">
    <location>
        <position position="96"/>
    </location>
</feature>
<dbReference type="Proteomes" id="UP000094243">
    <property type="component" value="Unassembled WGS sequence"/>
</dbReference>
<dbReference type="SMART" id="SM00855">
    <property type="entry name" value="PGAM"/>
    <property type="match status" value="1"/>
</dbReference>
<comment type="caution">
    <text evidence="3">The sequence shown here is derived from an EMBL/GenBank/DDBJ whole genome shotgun (WGS) entry which is preliminary data.</text>
</comment>
<feature type="active site" description="Tele-phosphohistidine intermediate" evidence="1">
    <location>
        <position position="24"/>
    </location>
</feature>
<dbReference type="RefSeq" id="WP_069406049.1">
    <property type="nucleotide sequence ID" value="NZ_MIGZ01000088.1"/>
</dbReference>
<keyword evidence="4" id="KW-1185">Reference proteome</keyword>
<proteinExistence type="predicted"/>
<dbReference type="GO" id="GO:0070297">
    <property type="term" value="P:regulation of phosphorelay signal transduction system"/>
    <property type="evidence" value="ECO:0007669"/>
    <property type="project" value="TreeGrafter"/>
</dbReference>
<dbReference type="Pfam" id="PF00300">
    <property type="entry name" value="His_Phos_1"/>
    <property type="match status" value="1"/>
</dbReference>
<feature type="binding site" evidence="2">
    <location>
        <begin position="36"/>
        <end position="37"/>
    </location>
    <ligand>
        <name>substrate</name>
    </ligand>
</feature>
<reference evidence="4" key="1">
    <citation type="submission" date="2016-09" db="EMBL/GenBank/DDBJ databases">
        <authorList>
            <person name="Greninger A.L."/>
            <person name="Jerome K.R."/>
            <person name="Mcnair B."/>
            <person name="Wallis C."/>
            <person name="Fang F."/>
        </authorList>
    </citation>
    <scope>NUCLEOTIDE SEQUENCE [LARGE SCALE GENOMIC DNA]</scope>
    <source>
        <strain evidence="4">M7</strain>
    </source>
</reference>
<dbReference type="EMBL" id="MIGZ01000088">
    <property type="protein sequence ID" value="ODQ92858.1"/>
    <property type="molecule type" value="Genomic_DNA"/>
</dbReference>
<feature type="binding site" evidence="2">
    <location>
        <begin position="96"/>
        <end position="99"/>
    </location>
    <ligand>
        <name>substrate</name>
    </ligand>
</feature>
<evidence type="ECO:0000256" key="2">
    <source>
        <dbReference type="PIRSR" id="PIRSR613078-2"/>
    </source>
</evidence>
<organism evidence="3 4">
    <name type="scientific">Mycolicibacterium holsaticum</name>
    <dbReference type="NCBI Taxonomy" id="152142"/>
    <lineage>
        <taxon>Bacteria</taxon>
        <taxon>Bacillati</taxon>
        <taxon>Actinomycetota</taxon>
        <taxon>Actinomycetes</taxon>
        <taxon>Mycobacteriales</taxon>
        <taxon>Mycobacteriaceae</taxon>
        <taxon>Mycolicibacterium</taxon>
    </lineage>
</organism>
<dbReference type="PANTHER" id="PTHR48100">
    <property type="entry name" value="BROAD-SPECIFICITY PHOSPHATASE YOR283W-RELATED"/>
    <property type="match status" value="1"/>
</dbReference>
<dbReference type="SUPFAM" id="SSF53254">
    <property type="entry name" value="Phosphoglycerate mutase-like"/>
    <property type="match status" value="1"/>
</dbReference>
<evidence type="ECO:0000313" key="4">
    <source>
        <dbReference type="Proteomes" id="UP000094243"/>
    </source>
</evidence>
<dbReference type="Gene3D" id="3.40.50.1240">
    <property type="entry name" value="Phosphoglycerate mutase-like"/>
    <property type="match status" value="1"/>
</dbReference>
<accession>A0A1E3RSM5</accession>
<gene>
    <name evidence="3" type="ORF">BHQ17_15465</name>
</gene>
<dbReference type="PANTHER" id="PTHR48100:SF15">
    <property type="entry name" value="SEDOHEPTULOSE 1,7-BISPHOSPHATASE"/>
    <property type="match status" value="1"/>
</dbReference>
<evidence type="ECO:0000256" key="1">
    <source>
        <dbReference type="PIRSR" id="PIRSR613078-1"/>
    </source>
</evidence>
<dbReference type="GO" id="GO:0101006">
    <property type="term" value="F:protein histidine phosphatase activity"/>
    <property type="evidence" value="ECO:0007669"/>
    <property type="project" value="TreeGrafter"/>
</dbReference>
<feature type="binding site" evidence="2">
    <location>
        <position position="75"/>
    </location>
    <ligand>
        <name>substrate</name>
    </ligand>
</feature>
<sequence>MGDGPLGRGPDTGAERHRLILLRHGETEWSRSGQHTGRTELDLTDTGRMQAKLAGDALAVLQLDNPLVVSSPRHRALVTAELAGLTVDEVSPLLAEWDYGDYEGLTTKEIRRSEPDWLVWTHGCPGGESVQQVSDRADRAIAYALEHLPSRDVLFVGHGHFSRAMVTRWVELALPEGIRFAMVAASIAVCGYEHGVRQISALGLTGHRHPCLPT</sequence>
<protein>
    <submittedName>
        <fullName evidence="3">Acid phosphatase</fullName>
    </submittedName>
</protein>
<name>A0A1E3RSM5_9MYCO</name>
<evidence type="ECO:0000313" key="3">
    <source>
        <dbReference type="EMBL" id="ODQ92858.1"/>
    </source>
</evidence>
<dbReference type="InterPro" id="IPR050275">
    <property type="entry name" value="PGM_Phosphatase"/>
</dbReference>
<dbReference type="CDD" id="cd07067">
    <property type="entry name" value="HP_PGM_like"/>
    <property type="match status" value="1"/>
</dbReference>